<dbReference type="AlphaFoldDB" id="A0A7T5UH69"/>
<accession>A0A7T5UH69</accession>
<organism evidence="1 2">
    <name type="scientific">Micavibrio aeruginosavorus</name>
    <dbReference type="NCBI Taxonomy" id="349221"/>
    <lineage>
        <taxon>Bacteria</taxon>
        <taxon>Pseudomonadati</taxon>
        <taxon>Bdellovibrionota</taxon>
        <taxon>Bdellovibrionia</taxon>
        <taxon>Bdellovibrionales</taxon>
        <taxon>Pseudobdellovibrionaceae</taxon>
        <taxon>Micavibrio</taxon>
    </lineage>
</organism>
<reference evidence="1 2" key="1">
    <citation type="submission" date="2020-07" db="EMBL/GenBank/DDBJ databases">
        <title>Huge and variable diversity of episymbiotic CPR bacteria and DPANN archaea in groundwater ecosystems.</title>
        <authorList>
            <person name="He C.Y."/>
            <person name="Keren R."/>
            <person name="Whittaker M."/>
            <person name="Farag I.F."/>
            <person name="Doudna J."/>
            <person name="Cate J.H.D."/>
            <person name="Banfield J.F."/>
        </authorList>
    </citation>
    <scope>NUCLEOTIDE SEQUENCE [LARGE SCALE GENOMIC DNA]</scope>
    <source>
        <strain evidence="1">NC_groundwater_70_Ag_B-0.1um_54_66</strain>
    </source>
</reference>
<dbReference type="Proteomes" id="UP000595362">
    <property type="component" value="Chromosome"/>
</dbReference>
<evidence type="ECO:0000313" key="1">
    <source>
        <dbReference type="EMBL" id="QQG36100.1"/>
    </source>
</evidence>
<sequence length="212" mass="24838">MLEDVRSVFLRVANHRDGMTVPDYSNMHFLISGSLHAMHVNLYRESRIMIDQLERVLNDGEHRQVIEEGRTLRMRMPDTESFRLRIEAFRAHLDSYDPRQVTRLPDGRVQIPLRIARSTHTTNLLATSFVYDFFSEIQRTDYLKYLRQLRAQGFMYAGPICVQEVFNPYLTLHYLAAFLKQETSPEKLPVNWMRRATSDRASRGNPPPLTVP</sequence>
<proteinExistence type="predicted"/>
<gene>
    <name evidence="1" type="ORF">HYS17_11515</name>
</gene>
<evidence type="ECO:0000313" key="2">
    <source>
        <dbReference type="Proteomes" id="UP000595362"/>
    </source>
</evidence>
<protein>
    <submittedName>
        <fullName evidence="1">Uncharacterized protein</fullName>
    </submittedName>
</protein>
<dbReference type="EMBL" id="CP066681">
    <property type="protein sequence ID" value="QQG36100.1"/>
    <property type="molecule type" value="Genomic_DNA"/>
</dbReference>
<name>A0A7T5UH69_9BACT</name>